<dbReference type="RefSeq" id="XP_007826907.1">
    <property type="nucleotide sequence ID" value="XM_007828716.1"/>
</dbReference>
<gene>
    <name evidence="7" type="ORF">PFICI_00135</name>
</gene>
<dbReference type="KEGG" id="pfy:PFICI_00135"/>
<keyword evidence="5" id="KW-0560">Oxidoreductase</keyword>
<protein>
    <recommendedName>
        <fullName evidence="6">Nitroreductase domain-containing protein</fullName>
    </recommendedName>
</protein>
<dbReference type="PANTHER" id="PTHR43673">
    <property type="entry name" value="NAD(P)H NITROREDUCTASE YDGI-RELATED"/>
    <property type="match status" value="1"/>
</dbReference>
<accession>W3XLH6</accession>
<dbReference type="GeneID" id="19265148"/>
<dbReference type="OMA" id="FCYIDRD"/>
<dbReference type="Proteomes" id="UP000030651">
    <property type="component" value="Unassembled WGS sequence"/>
</dbReference>
<dbReference type="SUPFAM" id="SSF55469">
    <property type="entry name" value="FMN-dependent nitroreductase-like"/>
    <property type="match status" value="1"/>
</dbReference>
<dbReference type="HOGENOM" id="CLU_070764_9_1_1"/>
<organism evidence="7 8">
    <name type="scientific">Pestalotiopsis fici (strain W106-1 / CGMCC3.15140)</name>
    <dbReference type="NCBI Taxonomy" id="1229662"/>
    <lineage>
        <taxon>Eukaryota</taxon>
        <taxon>Fungi</taxon>
        <taxon>Dikarya</taxon>
        <taxon>Ascomycota</taxon>
        <taxon>Pezizomycotina</taxon>
        <taxon>Sordariomycetes</taxon>
        <taxon>Xylariomycetidae</taxon>
        <taxon>Amphisphaeriales</taxon>
        <taxon>Sporocadaceae</taxon>
        <taxon>Pestalotiopsis</taxon>
    </lineage>
</organism>
<dbReference type="CDD" id="cd02136">
    <property type="entry name" value="PnbA_NfnB-like"/>
    <property type="match status" value="1"/>
</dbReference>
<dbReference type="InterPro" id="IPR029479">
    <property type="entry name" value="Nitroreductase"/>
</dbReference>
<dbReference type="Gene3D" id="3.40.109.10">
    <property type="entry name" value="NADH Oxidase"/>
    <property type="match status" value="1"/>
</dbReference>
<dbReference type="Pfam" id="PF00881">
    <property type="entry name" value="Nitroreductase"/>
    <property type="match status" value="1"/>
</dbReference>
<keyword evidence="3" id="KW-0285">Flavoprotein</keyword>
<dbReference type="PANTHER" id="PTHR43673:SF2">
    <property type="entry name" value="NITROREDUCTASE"/>
    <property type="match status" value="1"/>
</dbReference>
<evidence type="ECO:0000313" key="8">
    <source>
        <dbReference type="Proteomes" id="UP000030651"/>
    </source>
</evidence>
<dbReference type="EMBL" id="KI912109">
    <property type="protein sequence ID" value="ETS86307.1"/>
    <property type="molecule type" value="Genomic_DNA"/>
</dbReference>
<proteinExistence type="inferred from homology"/>
<reference evidence="8" key="1">
    <citation type="journal article" date="2015" name="BMC Genomics">
        <title>Genomic and transcriptomic analysis of the endophytic fungus Pestalotiopsis fici reveals its lifestyle and high potential for synthesis of natural products.</title>
        <authorList>
            <person name="Wang X."/>
            <person name="Zhang X."/>
            <person name="Liu L."/>
            <person name="Xiang M."/>
            <person name="Wang W."/>
            <person name="Sun X."/>
            <person name="Che Y."/>
            <person name="Guo L."/>
            <person name="Liu G."/>
            <person name="Guo L."/>
            <person name="Wang C."/>
            <person name="Yin W.B."/>
            <person name="Stadler M."/>
            <person name="Zhang X."/>
            <person name="Liu X."/>
        </authorList>
    </citation>
    <scope>NUCLEOTIDE SEQUENCE [LARGE SCALE GENOMIC DNA]</scope>
    <source>
        <strain evidence="8">W106-1 / CGMCC3.15140</strain>
    </source>
</reference>
<evidence type="ECO:0000256" key="5">
    <source>
        <dbReference type="ARBA" id="ARBA00023002"/>
    </source>
</evidence>
<evidence type="ECO:0000256" key="3">
    <source>
        <dbReference type="ARBA" id="ARBA00022630"/>
    </source>
</evidence>
<dbReference type="GO" id="GO:0016491">
    <property type="term" value="F:oxidoreductase activity"/>
    <property type="evidence" value="ECO:0007669"/>
    <property type="project" value="UniProtKB-KW"/>
</dbReference>
<dbReference type="eggNOG" id="ENOG502SGC3">
    <property type="taxonomic scope" value="Eukaryota"/>
</dbReference>
<sequence length="244" mass="26509">MAAARTTPPPEEAAHSNAECKHKHGYSMLLDEAIISRHSTRVFKAQPVPDEVLRSALELATHAPSNSNTQAWRLYIVTGAALDRLKAALYKEASSGAAPNIPPLPEQFRASRSELGRKVYGEGWGIPRDDAEARKNAVLRNFQFFGGPVGIIVCMSKQLPGFAAMSIGMYLQTFLLALTEQGIGSCVQVSIAGYRDVVRQAVGVADDLEILCGVAVGYEDEEFNVNKVRIGRFGVEDTTVFVKD</sequence>
<evidence type="ECO:0000256" key="2">
    <source>
        <dbReference type="ARBA" id="ARBA00007118"/>
    </source>
</evidence>
<comment type="cofactor">
    <cofactor evidence="1">
        <name>FMN</name>
        <dbReference type="ChEBI" id="CHEBI:58210"/>
    </cofactor>
</comment>
<dbReference type="STRING" id="1229662.W3XLH6"/>
<evidence type="ECO:0000256" key="4">
    <source>
        <dbReference type="ARBA" id="ARBA00022643"/>
    </source>
</evidence>
<name>W3XLH6_PESFW</name>
<comment type="similarity">
    <text evidence="2">Belongs to the nitroreductase family.</text>
</comment>
<evidence type="ECO:0000313" key="7">
    <source>
        <dbReference type="EMBL" id="ETS86307.1"/>
    </source>
</evidence>
<dbReference type="InterPro" id="IPR000415">
    <property type="entry name" value="Nitroreductase-like"/>
</dbReference>
<feature type="domain" description="Nitroreductase" evidence="6">
    <location>
        <begin position="35"/>
        <end position="218"/>
    </location>
</feature>
<dbReference type="AlphaFoldDB" id="W3XLH6"/>
<keyword evidence="8" id="KW-1185">Reference proteome</keyword>
<evidence type="ECO:0000259" key="6">
    <source>
        <dbReference type="Pfam" id="PF00881"/>
    </source>
</evidence>
<dbReference type="InParanoid" id="W3XLH6"/>
<evidence type="ECO:0000256" key="1">
    <source>
        <dbReference type="ARBA" id="ARBA00001917"/>
    </source>
</evidence>
<keyword evidence="4" id="KW-0288">FMN</keyword>
<dbReference type="OrthoDB" id="41362at2759"/>